<dbReference type="PANTHER" id="PTHR31672:SF13">
    <property type="entry name" value="F-BOX PROTEIN CPR30-LIKE"/>
    <property type="match status" value="1"/>
</dbReference>
<dbReference type="Proteomes" id="UP001497480">
    <property type="component" value="Unassembled WGS sequence"/>
</dbReference>
<comment type="caution">
    <text evidence="3">The sequence shown here is derived from an EMBL/GenBank/DDBJ whole genome shotgun (WGS) entry which is preliminary data.</text>
</comment>
<dbReference type="NCBIfam" id="TIGR01640">
    <property type="entry name" value="F_box_assoc_1"/>
    <property type="match status" value="1"/>
</dbReference>
<name>A0AAV1VYT9_LUPLU</name>
<dbReference type="EMBL" id="CAXHTB010000002">
    <property type="protein sequence ID" value="CAL0302274.1"/>
    <property type="molecule type" value="Genomic_DNA"/>
</dbReference>
<protein>
    <recommendedName>
        <fullName evidence="2">F-box domain-containing protein</fullName>
    </recommendedName>
</protein>
<keyword evidence="4" id="KW-1185">Reference proteome</keyword>
<accession>A0AAV1VYT9</accession>
<evidence type="ECO:0000259" key="2">
    <source>
        <dbReference type="SMART" id="SM00256"/>
    </source>
</evidence>
<feature type="domain" description="F-box" evidence="2">
    <location>
        <begin position="28"/>
        <end position="68"/>
    </location>
</feature>
<gene>
    <name evidence="3" type="ORF">LLUT_LOCUS3334</name>
</gene>
<dbReference type="Pfam" id="PF08268">
    <property type="entry name" value="FBA_3"/>
    <property type="match status" value="1"/>
</dbReference>
<feature type="region of interest" description="Disordered" evidence="1">
    <location>
        <begin position="1"/>
        <end position="20"/>
    </location>
</feature>
<dbReference type="AlphaFoldDB" id="A0AAV1VYT9"/>
<evidence type="ECO:0000313" key="4">
    <source>
        <dbReference type="Proteomes" id="UP001497480"/>
    </source>
</evidence>
<dbReference type="InterPro" id="IPR001810">
    <property type="entry name" value="F-box_dom"/>
</dbReference>
<dbReference type="InterPro" id="IPR013187">
    <property type="entry name" value="F-box-assoc_dom_typ3"/>
</dbReference>
<dbReference type="Pfam" id="PF00646">
    <property type="entry name" value="F-box"/>
    <property type="match status" value="1"/>
</dbReference>
<dbReference type="SUPFAM" id="SSF81383">
    <property type="entry name" value="F-box domain"/>
    <property type="match status" value="1"/>
</dbReference>
<proteinExistence type="predicted"/>
<reference evidence="3 4" key="1">
    <citation type="submission" date="2024-03" db="EMBL/GenBank/DDBJ databases">
        <authorList>
            <person name="Martinez-Hernandez J."/>
        </authorList>
    </citation>
    <scope>NUCLEOTIDE SEQUENCE [LARGE SCALE GENOMIC DNA]</scope>
</reference>
<dbReference type="InterPro" id="IPR050796">
    <property type="entry name" value="SCF_F-box_component"/>
</dbReference>
<sequence length="397" mass="45914">MSTQATTNVSRKRRTSKDDTTCPSCPVLLIELIYEILSWLPVKSLIQFKCVCKSWNSLISSSDFVKKHVHRSSIDPNLRNHRLLGIDYNLDHKFVLSLSLRSVIDNLSRPIFDESSFELRLGAEIVQSCNGLICWINYENHNYVNYLNPSTKFKSQSPPCFDHPWVFGDVDEPCFTLFGFGYDLINDIYKTIAIYCDPIGKNTMVKVYELGVSRSWRDIQSLPFFPCTNIDTYSEDYGKFVSGTLNWLCLSCDKSLVIVSLDITDETFEEISVPNVATTLDFVESPKLWVLGGCLCFSYDFNKEHILLWQMKLYGVIESWNIFLKISYMDIGPYYPRPLFMWDNNEIMLKINDDGRFIVYNHRCNSLKHLEFRTSNIWIEGGTYIESLVSPYNVGVN</sequence>
<evidence type="ECO:0000313" key="3">
    <source>
        <dbReference type="EMBL" id="CAL0302274.1"/>
    </source>
</evidence>
<evidence type="ECO:0000256" key="1">
    <source>
        <dbReference type="SAM" id="MobiDB-lite"/>
    </source>
</evidence>
<dbReference type="PANTHER" id="PTHR31672">
    <property type="entry name" value="BNACNNG10540D PROTEIN"/>
    <property type="match status" value="1"/>
</dbReference>
<dbReference type="SMART" id="SM00256">
    <property type="entry name" value="FBOX"/>
    <property type="match status" value="1"/>
</dbReference>
<dbReference type="Gene3D" id="1.20.1280.50">
    <property type="match status" value="1"/>
</dbReference>
<dbReference type="CDD" id="cd22157">
    <property type="entry name" value="F-box_AtFBW1-like"/>
    <property type="match status" value="1"/>
</dbReference>
<dbReference type="InterPro" id="IPR036047">
    <property type="entry name" value="F-box-like_dom_sf"/>
</dbReference>
<dbReference type="InterPro" id="IPR017451">
    <property type="entry name" value="F-box-assoc_interact_dom"/>
</dbReference>
<organism evidence="3 4">
    <name type="scientific">Lupinus luteus</name>
    <name type="common">European yellow lupine</name>
    <dbReference type="NCBI Taxonomy" id="3873"/>
    <lineage>
        <taxon>Eukaryota</taxon>
        <taxon>Viridiplantae</taxon>
        <taxon>Streptophyta</taxon>
        <taxon>Embryophyta</taxon>
        <taxon>Tracheophyta</taxon>
        <taxon>Spermatophyta</taxon>
        <taxon>Magnoliopsida</taxon>
        <taxon>eudicotyledons</taxon>
        <taxon>Gunneridae</taxon>
        <taxon>Pentapetalae</taxon>
        <taxon>rosids</taxon>
        <taxon>fabids</taxon>
        <taxon>Fabales</taxon>
        <taxon>Fabaceae</taxon>
        <taxon>Papilionoideae</taxon>
        <taxon>50 kb inversion clade</taxon>
        <taxon>genistoids sensu lato</taxon>
        <taxon>core genistoids</taxon>
        <taxon>Genisteae</taxon>
        <taxon>Lupinus</taxon>
    </lineage>
</organism>